<dbReference type="EMBL" id="JBFXLS010000141">
    <property type="protein sequence ID" value="KAL2813629.1"/>
    <property type="molecule type" value="Genomic_DNA"/>
</dbReference>
<feature type="compositionally biased region" description="Basic residues" evidence="1">
    <location>
        <begin position="47"/>
        <end position="57"/>
    </location>
</feature>
<accession>A0ABR4HEN0</accession>
<reference evidence="2 3" key="1">
    <citation type="submission" date="2024-07" db="EMBL/GenBank/DDBJ databases">
        <title>Section-level genome sequencing and comparative genomics of Aspergillus sections Usti and Cavernicolus.</title>
        <authorList>
            <consortium name="Lawrence Berkeley National Laboratory"/>
            <person name="Nybo J.L."/>
            <person name="Vesth T.C."/>
            <person name="Theobald S."/>
            <person name="Frisvad J.C."/>
            <person name="Larsen T.O."/>
            <person name="Kjaerboelling I."/>
            <person name="Rothschild-Mancinelli K."/>
            <person name="Lyhne E.K."/>
            <person name="Kogle M.E."/>
            <person name="Barry K."/>
            <person name="Clum A."/>
            <person name="Na H."/>
            <person name="Ledsgaard L."/>
            <person name="Lin J."/>
            <person name="Lipzen A."/>
            <person name="Kuo A."/>
            <person name="Riley R."/>
            <person name="Mondo S."/>
            <person name="LaButti K."/>
            <person name="Haridas S."/>
            <person name="Pangalinan J."/>
            <person name="Salamov A.A."/>
            <person name="Simmons B.A."/>
            <person name="Magnuson J.K."/>
            <person name="Chen J."/>
            <person name="Drula E."/>
            <person name="Henrissat B."/>
            <person name="Wiebenga A."/>
            <person name="Lubbers R.J."/>
            <person name="Gomes A.C."/>
            <person name="Makela M.R."/>
            <person name="Stajich J."/>
            <person name="Grigoriev I.V."/>
            <person name="Mortensen U.H."/>
            <person name="De vries R.P."/>
            <person name="Baker S.E."/>
            <person name="Andersen M.R."/>
        </authorList>
    </citation>
    <scope>NUCLEOTIDE SEQUENCE [LARGE SCALE GENOMIC DNA]</scope>
    <source>
        <strain evidence="2 3">CBS 600.67</strain>
    </source>
</reference>
<feature type="region of interest" description="Disordered" evidence="1">
    <location>
        <begin position="1"/>
        <end position="68"/>
    </location>
</feature>
<feature type="compositionally biased region" description="Low complexity" evidence="1">
    <location>
        <begin position="120"/>
        <end position="132"/>
    </location>
</feature>
<evidence type="ECO:0000256" key="1">
    <source>
        <dbReference type="SAM" id="MobiDB-lite"/>
    </source>
</evidence>
<sequence>MTEAYSYEDHESPGLEVVKPDLKPRVPTPPPFGNQSQSPTSDDSKKAGKGRKSRFPKPLRDGEREATAALLQGTIAAFKPEVWRYEKDHPHTFGPFPVDHNYRSRGATNPIKPESTKGELTSTAASALGLLLQESPQSRDPQSHHWKDSTNGPGDPKATPNSDPDRERSHSLSKFLITDPESRNSLPALRDPSTARSPGNAGTTLPPIQTQLGQLAPVLSPPNGLPARIVGTPSYPLPPWSEAHHNLSIRSTLNNLQESCDQLSDPDRSHFDGDL</sequence>
<name>A0ABR4HEN0_9EURO</name>
<feature type="compositionally biased region" description="Polar residues" evidence="1">
    <location>
        <begin position="194"/>
        <end position="213"/>
    </location>
</feature>
<feature type="compositionally biased region" description="Basic and acidic residues" evidence="1">
    <location>
        <begin position="7"/>
        <end position="24"/>
    </location>
</feature>
<protein>
    <submittedName>
        <fullName evidence="2">Uncharacterized protein</fullName>
    </submittedName>
</protein>
<gene>
    <name evidence="2" type="ORF">BDW59DRAFT_167474</name>
</gene>
<keyword evidence="3" id="KW-1185">Reference proteome</keyword>
<dbReference type="Proteomes" id="UP001610335">
    <property type="component" value="Unassembled WGS sequence"/>
</dbReference>
<comment type="caution">
    <text evidence="2">The sequence shown here is derived from an EMBL/GenBank/DDBJ whole genome shotgun (WGS) entry which is preliminary data.</text>
</comment>
<proteinExistence type="predicted"/>
<feature type="region of interest" description="Disordered" evidence="1">
    <location>
        <begin position="87"/>
        <end position="223"/>
    </location>
</feature>
<organism evidence="2 3">
    <name type="scientific">Aspergillus cavernicola</name>
    <dbReference type="NCBI Taxonomy" id="176166"/>
    <lineage>
        <taxon>Eukaryota</taxon>
        <taxon>Fungi</taxon>
        <taxon>Dikarya</taxon>
        <taxon>Ascomycota</taxon>
        <taxon>Pezizomycotina</taxon>
        <taxon>Eurotiomycetes</taxon>
        <taxon>Eurotiomycetidae</taxon>
        <taxon>Eurotiales</taxon>
        <taxon>Aspergillaceae</taxon>
        <taxon>Aspergillus</taxon>
        <taxon>Aspergillus subgen. Nidulantes</taxon>
    </lineage>
</organism>
<evidence type="ECO:0000313" key="3">
    <source>
        <dbReference type="Proteomes" id="UP001610335"/>
    </source>
</evidence>
<evidence type="ECO:0000313" key="2">
    <source>
        <dbReference type="EMBL" id="KAL2813629.1"/>
    </source>
</evidence>